<evidence type="ECO:0008006" key="4">
    <source>
        <dbReference type="Google" id="ProtNLM"/>
    </source>
</evidence>
<dbReference type="AlphaFoldDB" id="X1KLK9"/>
<dbReference type="InterPro" id="IPR006860">
    <property type="entry name" value="FecR"/>
</dbReference>
<dbReference type="Gene3D" id="2.60.120.1440">
    <property type="match status" value="1"/>
</dbReference>
<feature type="domain" description="FecR protein" evidence="1">
    <location>
        <begin position="31"/>
        <end position="123"/>
    </location>
</feature>
<gene>
    <name evidence="3" type="ORF">S06H3_12400</name>
</gene>
<dbReference type="PANTHER" id="PTHR30273:SF2">
    <property type="entry name" value="PROTEIN FECR"/>
    <property type="match status" value="1"/>
</dbReference>
<evidence type="ECO:0000259" key="2">
    <source>
        <dbReference type="Pfam" id="PF16344"/>
    </source>
</evidence>
<accession>X1KLK9</accession>
<dbReference type="Gene3D" id="3.55.50.30">
    <property type="match status" value="1"/>
</dbReference>
<name>X1KLK9_9ZZZZ</name>
<evidence type="ECO:0000259" key="1">
    <source>
        <dbReference type="Pfam" id="PF04773"/>
    </source>
</evidence>
<dbReference type="Pfam" id="PF16344">
    <property type="entry name" value="FecR_C"/>
    <property type="match status" value="1"/>
</dbReference>
<protein>
    <recommendedName>
        <fullName evidence="4">FecR protein domain-containing protein</fullName>
    </recommendedName>
</protein>
<comment type="caution">
    <text evidence="3">The sequence shown here is derived from an EMBL/GenBank/DDBJ whole genome shotgun (WGS) entry which is preliminary data.</text>
</comment>
<dbReference type="FunFam" id="2.60.120.1440:FF:000001">
    <property type="entry name" value="Putative anti-sigma factor"/>
    <property type="match status" value="1"/>
</dbReference>
<dbReference type="EMBL" id="BARV01006072">
    <property type="protein sequence ID" value="GAI07563.1"/>
    <property type="molecule type" value="Genomic_DNA"/>
</dbReference>
<proteinExistence type="predicted"/>
<reference evidence="3" key="1">
    <citation type="journal article" date="2014" name="Front. Microbiol.">
        <title>High frequency of phylogenetically diverse reductive dehalogenase-homologous genes in deep subseafloor sedimentary metagenomes.</title>
        <authorList>
            <person name="Kawai M."/>
            <person name="Futagami T."/>
            <person name="Toyoda A."/>
            <person name="Takaki Y."/>
            <person name="Nishi S."/>
            <person name="Hori S."/>
            <person name="Arai W."/>
            <person name="Tsubouchi T."/>
            <person name="Morono Y."/>
            <person name="Uchiyama I."/>
            <person name="Ito T."/>
            <person name="Fujiyama A."/>
            <person name="Inagaki F."/>
            <person name="Takami H."/>
        </authorList>
    </citation>
    <scope>NUCLEOTIDE SEQUENCE</scope>
    <source>
        <strain evidence="3">Expedition CK06-06</strain>
    </source>
</reference>
<dbReference type="Pfam" id="PF04773">
    <property type="entry name" value="FecR"/>
    <property type="match status" value="1"/>
</dbReference>
<dbReference type="InterPro" id="IPR032508">
    <property type="entry name" value="FecR_C"/>
</dbReference>
<organism evidence="3">
    <name type="scientific">marine sediment metagenome</name>
    <dbReference type="NCBI Taxonomy" id="412755"/>
    <lineage>
        <taxon>unclassified sequences</taxon>
        <taxon>metagenomes</taxon>
        <taxon>ecological metagenomes</taxon>
    </lineage>
</organism>
<sequence length="257" mass="29885">LIPFFLVSLWYFAHDDRIFPEDVKTIYSEVYSTYGSKTKLELPDGSTVWLNDGSTLKFPQKFSGKTRTVYLTGEAYFDILKKPDKSFIVKTSEFNIRVFGTTFDVMAYPEDNTIETTVETGKVILEKSAANIKIAELEPNQRAVFYKKTGKLYTNTVNTEKYTSWREGKLILRDDPMNNVVRKLKRWYNVDIELLDQELADYTYSATIIDETLFQVLDYLKIITPIEYTCSKREKMPDGTLTKQKIEITIRPGFQEK</sequence>
<dbReference type="InterPro" id="IPR012373">
    <property type="entry name" value="Ferrdict_sens_TM"/>
</dbReference>
<evidence type="ECO:0000313" key="3">
    <source>
        <dbReference type="EMBL" id="GAI07563.1"/>
    </source>
</evidence>
<feature type="non-terminal residue" evidence="3">
    <location>
        <position position="1"/>
    </location>
</feature>
<feature type="domain" description="Protein FecR C-terminal" evidence="2">
    <location>
        <begin position="169"/>
        <end position="233"/>
    </location>
</feature>
<dbReference type="GO" id="GO:0016989">
    <property type="term" value="F:sigma factor antagonist activity"/>
    <property type="evidence" value="ECO:0007669"/>
    <property type="project" value="TreeGrafter"/>
</dbReference>
<dbReference type="PANTHER" id="PTHR30273">
    <property type="entry name" value="PERIPLASMIC SIGNAL SENSOR AND SIGMA FACTOR ACTIVATOR FECR-RELATED"/>
    <property type="match status" value="1"/>
</dbReference>